<keyword evidence="2" id="KW-1185">Reference proteome</keyword>
<dbReference type="Proteomes" id="UP001627154">
    <property type="component" value="Unassembled WGS sequence"/>
</dbReference>
<accession>A0ABD2VSF5</accession>
<gene>
    <name evidence="1" type="ORF">TKK_020507</name>
</gene>
<evidence type="ECO:0000313" key="1">
    <source>
        <dbReference type="EMBL" id="KAL3383603.1"/>
    </source>
</evidence>
<evidence type="ECO:0000313" key="2">
    <source>
        <dbReference type="Proteomes" id="UP001627154"/>
    </source>
</evidence>
<dbReference type="PANTHER" id="PTHR47890:SF1">
    <property type="entry name" value="LD24308P"/>
    <property type="match status" value="1"/>
</dbReference>
<dbReference type="AlphaFoldDB" id="A0ABD2VSF5"/>
<name>A0ABD2VSF5_9HYME</name>
<dbReference type="InterPro" id="IPR032062">
    <property type="entry name" value="DUF4803"/>
</dbReference>
<dbReference type="PANTHER" id="PTHR47890">
    <property type="entry name" value="LD24308P"/>
    <property type="match status" value="1"/>
</dbReference>
<comment type="caution">
    <text evidence="1">The sequence shown here is derived from an EMBL/GenBank/DDBJ whole genome shotgun (WGS) entry which is preliminary data.</text>
</comment>
<dbReference type="Pfam" id="PF16061">
    <property type="entry name" value="DUF4803"/>
    <property type="match status" value="2"/>
</dbReference>
<reference evidence="1 2" key="1">
    <citation type="journal article" date="2024" name="bioRxiv">
        <title>A reference genome for Trichogramma kaykai: A tiny desert-dwelling parasitoid wasp with competing sex-ratio distorters.</title>
        <authorList>
            <person name="Culotta J."/>
            <person name="Lindsey A.R."/>
        </authorList>
    </citation>
    <scope>NUCLEOTIDE SEQUENCE [LARGE SCALE GENOMIC DNA]</scope>
    <source>
        <strain evidence="1 2">KSX58</strain>
    </source>
</reference>
<organism evidence="1 2">
    <name type="scientific">Trichogramma kaykai</name>
    <dbReference type="NCBI Taxonomy" id="54128"/>
    <lineage>
        <taxon>Eukaryota</taxon>
        <taxon>Metazoa</taxon>
        <taxon>Ecdysozoa</taxon>
        <taxon>Arthropoda</taxon>
        <taxon>Hexapoda</taxon>
        <taxon>Insecta</taxon>
        <taxon>Pterygota</taxon>
        <taxon>Neoptera</taxon>
        <taxon>Endopterygota</taxon>
        <taxon>Hymenoptera</taxon>
        <taxon>Apocrita</taxon>
        <taxon>Proctotrupomorpha</taxon>
        <taxon>Chalcidoidea</taxon>
        <taxon>Trichogrammatidae</taxon>
        <taxon>Trichogramma</taxon>
    </lineage>
</organism>
<proteinExistence type="predicted"/>
<feature type="non-terminal residue" evidence="1">
    <location>
        <position position="584"/>
    </location>
</feature>
<protein>
    <submittedName>
        <fullName evidence="1">Uncharacterized protein</fullName>
    </submittedName>
</protein>
<dbReference type="EMBL" id="JBJJXI010000187">
    <property type="protein sequence ID" value="KAL3383603.1"/>
    <property type="molecule type" value="Genomic_DNA"/>
</dbReference>
<sequence>MLRNCKSDGDRIELCYSEPGSSRTYEYVKKDHHIFGTNNGRKQCHRNLTLTRGASPSNPENLCNICVCTNEDMLRQKRVSLAEVTSNVQANKVIVGLRLKIDLDVLHLEIEEAEIKPVGMIDESTKSWQNNNLEKDYSSPYTYSSKYKVISWDSRSFSLDDVQLDKGYVLTGVKFEYDINGFFKIAARGHKYNYEEGKLEKLEEFYWRHSDSKKLSEVRIEDLDVSTDFSNNDIHSKPGNLVKLSTSSMISDAGQTVVPFIDIVPVKPEKRIPLSGFGLFLRRNEGNAGYLTLKLFGYDVMPHIRFKTYTGKIDLSKFHIGTLIENPTEFIDLAFRIVQDIFAEKSQIDSRTLHKAFTRLDDVLKAINDEFQLLVDTYFINFDDRRISVHSPAEYNMYNNMKKLKGILKDIEFFYQSFNESIFGSNTLDSEGVLDKRTMRVPMRVIDPFLDDLHETVKSAKYLEFLFDDTMTSRLVCSVGRPESVIIYNIYMALCAFDLKGIIMDLYAAILHEMKKNIDSFEKIREMKESYSKRSQERKEWMKKLNKKLFREYWNCKLEKEQKDITFRDFGSFFKKMFIMEQDL</sequence>